<keyword evidence="5 12" id="KW-0963">Cytoplasm</keyword>
<dbReference type="RefSeq" id="WP_327920752.1">
    <property type="nucleotide sequence ID" value="NZ_JARMDB010000011.1"/>
</dbReference>
<keyword evidence="6 12" id="KW-0028">Amino-acid biosynthesis</keyword>
<dbReference type="PIRSF" id="PIRSF001365">
    <property type="entry name" value="DHDPS"/>
    <property type="match status" value="1"/>
</dbReference>
<keyword evidence="8 12" id="KW-0457">Lysine biosynthesis</keyword>
<feature type="active site" description="Schiff-base intermediate with substrate" evidence="12">
    <location>
        <position position="171"/>
    </location>
</feature>
<evidence type="ECO:0000256" key="8">
    <source>
        <dbReference type="ARBA" id="ARBA00023154"/>
    </source>
</evidence>
<dbReference type="PANTHER" id="PTHR12128:SF66">
    <property type="entry name" value="4-HYDROXY-2-OXOGLUTARATE ALDOLASE, MITOCHONDRIAL"/>
    <property type="match status" value="1"/>
</dbReference>
<comment type="subunit">
    <text evidence="12">Homotetramer; dimer of dimers.</text>
</comment>
<feature type="active site" description="Proton donor/acceptor" evidence="12">
    <location>
        <position position="142"/>
    </location>
</feature>
<evidence type="ECO:0000256" key="1">
    <source>
        <dbReference type="ARBA" id="ARBA00003294"/>
    </source>
</evidence>
<evidence type="ECO:0000256" key="4">
    <source>
        <dbReference type="ARBA" id="ARBA00012086"/>
    </source>
</evidence>
<feature type="binding site" evidence="12">
    <location>
        <position position="54"/>
    </location>
    <ligand>
        <name>pyruvate</name>
        <dbReference type="ChEBI" id="CHEBI:15361"/>
    </ligand>
</feature>
<evidence type="ECO:0000256" key="9">
    <source>
        <dbReference type="ARBA" id="ARBA00023239"/>
    </source>
</evidence>
<dbReference type="InterPro" id="IPR005263">
    <property type="entry name" value="DapA"/>
</dbReference>
<comment type="subcellular location">
    <subcellularLocation>
        <location evidence="12">Cytoplasm</location>
    </subcellularLocation>
</comment>
<evidence type="ECO:0000256" key="6">
    <source>
        <dbReference type="ARBA" id="ARBA00022605"/>
    </source>
</evidence>
<dbReference type="Proteomes" id="UP001309448">
    <property type="component" value="Unassembled WGS sequence"/>
</dbReference>
<comment type="catalytic activity">
    <reaction evidence="11 12">
        <text>L-aspartate 4-semialdehyde + pyruvate = (2S,4S)-4-hydroxy-2,3,4,5-tetrahydrodipicolinate + H2O + H(+)</text>
        <dbReference type="Rhea" id="RHEA:34171"/>
        <dbReference type="ChEBI" id="CHEBI:15361"/>
        <dbReference type="ChEBI" id="CHEBI:15377"/>
        <dbReference type="ChEBI" id="CHEBI:15378"/>
        <dbReference type="ChEBI" id="CHEBI:67139"/>
        <dbReference type="ChEBI" id="CHEBI:537519"/>
        <dbReference type="EC" id="4.3.3.7"/>
    </reaction>
</comment>
<evidence type="ECO:0000256" key="7">
    <source>
        <dbReference type="ARBA" id="ARBA00022915"/>
    </source>
</evidence>
<dbReference type="CDD" id="cd00408">
    <property type="entry name" value="DHDPS-like"/>
    <property type="match status" value="1"/>
</dbReference>
<evidence type="ECO:0000256" key="11">
    <source>
        <dbReference type="ARBA" id="ARBA00047836"/>
    </source>
</evidence>
<dbReference type="NCBIfam" id="TIGR00674">
    <property type="entry name" value="dapA"/>
    <property type="match status" value="1"/>
</dbReference>
<keyword evidence="7 12" id="KW-0220">Diaminopimelate biosynthesis</keyword>
<comment type="function">
    <text evidence="1 12">Catalyzes the condensation of (S)-aspartate-beta-semialdehyde [(S)-ASA] and pyruvate to 4-hydroxy-tetrahydrodipicolinate (HTPA).</text>
</comment>
<keyword evidence="10 12" id="KW-0704">Schiff base</keyword>
<dbReference type="GO" id="GO:0008840">
    <property type="term" value="F:4-hydroxy-tetrahydrodipicolinate synthase activity"/>
    <property type="evidence" value="ECO:0007669"/>
    <property type="project" value="UniProtKB-EC"/>
</dbReference>
<feature type="binding site" evidence="12">
    <location>
        <position position="213"/>
    </location>
    <ligand>
        <name>pyruvate</name>
        <dbReference type="ChEBI" id="CHEBI:15361"/>
    </ligand>
</feature>
<dbReference type="EC" id="4.3.3.7" evidence="4 12"/>
<dbReference type="PRINTS" id="PR00146">
    <property type="entry name" value="DHPICSNTHASE"/>
</dbReference>
<sequence length="310" mass="34891">MLKGEIKMQKIKGAFPVLITPMDEFQEINWDGVKQNVNYFIEQKVAGIIINGSTGEFVSLSKEERFKMVETVLKEVDGRIPVIVGTAAETTKETIEYTKYAEAHGADCALIINSYYCKPKEEEIYFHFKEISNAVNVPIMLYNNPFTSGVDMSTELMLRIGKECENVTHIKESSGDIRKARDLVRQSEGAFQVFCGSEDLVMESYLVGATGWVSVAGNIVPGLVTKMYEHFQNGELEKAWEINDAILPLCEFLEGSGKYVQIVKRSMELHGQAGGPSRYPRLGLTIEEDQKLQTILSRINGQFDPHLKMR</sequence>
<organism evidence="14 15">
    <name type="scientific">Bacillus paramycoides</name>
    <dbReference type="NCBI Taxonomy" id="2026194"/>
    <lineage>
        <taxon>Bacteria</taxon>
        <taxon>Bacillati</taxon>
        <taxon>Bacillota</taxon>
        <taxon>Bacilli</taxon>
        <taxon>Bacillales</taxon>
        <taxon>Bacillaceae</taxon>
        <taxon>Bacillus</taxon>
        <taxon>Bacillus cereus group</taxon>
    </lineage>
</organism>
<dbReference type="InterPro" id="IPR020624">
    <property type="entry name" value="Schiff_base-form_aldolases_CS"/>
</dbReference>
<dbReference type="Gene3D" id="3.20.20.70">
    <property type="entry name" value="Aldolase class I"/>
    <property type="match status" value="1"/>
</dbReference>
<comment type="pathway">
    <text evidence="2 12">Amino-acid biosynthesis; L-lysine biosynthesis via DAP pathway; (S)-tetrahydrodipicolinate from L-aspartate: step 3/4.</text>
</comment>
<dbReference type="EMBL" id="JARMDB010000011">
    <property type="protein sequence ID" value="MED1567872.1"/>
    <property type="molecule type" value="Genomic_DNA"/>
</dbReference>
<comment type="caution">
    <text evidence="12">Was originally thought to be a dihydrodipicolinate synthase (DHDPS), catalyzing the condensation of (S)-aspartate-beta-semialdehyde [(S)-ASA] and pyruvate to dihydrodipicolinate (DHDP). However, it was shown in E.coli that the product of the enzymatic reaction is not dihydrodipicolinate but in fact (4S)-4-hydroxy-2,3,4,5-tetrahydro-(2S)-dipicolinic acid (HTPA), and that the consecutive dehydration reaction leading to DHDP is not spontaneous but catalyzed by DapB.</text>
</comment>
<name>A0ABU6MYM2_9BACI</name>
<evidence type="ECO:0000313" key="14">
    <source>
        <dbReference type="EMBL" id="MED1567872.1"/>
    </source>
</evidence>
<dbReference type="HAMAP" id="MF_00418">
    <property type="entry name" value="DapA"/>
    <property type="match status" value="1"/>
</dbReference>
<comment type="similarity">
    <text evidence="3 12 13">Belongs to the DapA family.</text>
</comment>
<evidence type="ECO:0000256" key="2">
    <source>
        <dbReference type="ARBA" id="ARBA00005120"/>
    </source>
</evidence>
<dbReference type="InterPro" id="IPR002220">
    <property type="entry name" value="DapA-like"/>
</dbReference>
<dbReference type="PROSITE" id="PS00665">
    <property type="entry name" value="DHDPS_1"/>
    <property type="match status" value="1"/>
</dbReference>
<feature type="site" description="Part of a proton relay during catalysis" evidence="12">
    <location>
        <position position="116"/>
    </location>
</feature>
<evidence type="ECO:0000256" key="10">
    <source>
        <dbReference type="ARBA" id="ARBA00023270"/>
    </source>
</evidence>
<proteinExistence type="inferred from homology"/>
<keyword evidence="15" id="KW-1185">Reference proteome</keyword>
<dbReference type="PANTHER" id="PTHR12128">
    <property type="entry name" value="DIHYDRODIPICOLINATE SYNTHASE"/>
    <property type="match status" value="1"/>
</dbReference>
<reference evidence="14 15" key="1">
    <citation type="submission" date="2023-03" db="EMBL/GenBank/DDBJ databases">
        <title>Bacillus Genome Sequencing.</title>
        <authorList>
            <person name="Dunlap C."/>
        </authorList>
    </citation>
    <scope>NUCLEOTIDE SEQUENCE [LARGE SCALE GENOMIC DNA]</scope>
    <source>
        <strain evidence="14 15">B-615</strain>
    </source>
</reference>
<dbReference type="InterPro" id="IPR013785">
    <property type="entry name" value="Aldolase_TIM"/>
</dbReference>
<evidence type="ECO:0000256" key="13">
    <source>
        <dbReference type="PIRNR" id="PIRNR001365"/>
    </source>
</evidence>
<evidence type="ECO:0000313" key="15">
    <source>
        <dbReference type="Proteomes" id="UP001309448"/>
    </source>
</evidence>
<comment type="caution">
    <text evidence="14">The sequence shown here is derived from an EMBL/GenBank/DDBJ whole genome shotgun (WGS) entry which is preliminary data.</text>
</comment>
<dbReference type="Pfam" id="PF00701">
    <property type="entry name" value="DHDPS"/>
    <property type="match status" value="1"/>
</dbReference>
<feature type="site" description="Part of a proton relay during catalysis" evidence="12">
    <location>
        <position position="53"/>
    </location>
</feature>
<evidence type="ECO:0000256" key="3">
    <source>
        <dbReference type="ARBA" id="ARBA00007592"/>
    </source>
</evidence>
<protein>
    <recommendedName>
        <fullName evidence="4 12">4-hydroxy-tetrahydrodipicolinate synthase</fullName>
        <shortName evidence="12">HTPA synthase</shortName>
        <ecNumber evidence="4 12">4.3.3.7</ecNumber>
    </recommendedName>
</protein>
<keyword evidence="9 12" id="KW-0456">Lyase</keyword>
<accession>A0ABU6MYM2</accession>
<evidence type="ECO:0000256" key="5">
    <source>
        <dbReference type="ARBA" id="ARBA00022490"/>
    </source>
</evidence>
<dbReference type="SMART" id="SM01130">
    <property type="entry name" value="DHDPS"/>
    <property type="match status" value="1"/>
</dbReference>
<gene>
    <name evidence="12 14" type="primary">dapA</name>
    <name evidence="14" type="ORF">P4U88_18455</name>
</gene>
<evidence type="ECO:0000256" key="12">
    <source>
        <dbReference type="HAMAP-Rule" id="MF_00418"/>
    </source>
</evidence>
<dbReference type="SUPFAM" id="SSF51569">
    <property type="entry name" value="Aldolase"/>
    <property type="match status" value="1"/>
</dbReference>